<evidence type="ECO:0000256" key="1">
    <source>
        <dbReference type="SAM" id="Phobius"/>
    </source>
</evidence>
<organism evidence="2 3">
    <name type="scientific">Amycolatopsis magusensis</name>
    <dbReference type="NCBI Taxonomy" id="882444"/>
    <lineage>
        <taxon>Bacteria</taxon>
        <taxon>Bacillati</taxon>
        <taxon>Actinomycetota</taxon>
        <taxon>Actinomycetes</taxon>
        <taxon>Pseudonocardiales</taxon>
        <taxon>Pseudonocardiaceae</taxon>
        <taxon>Amycolatopsis</taxon>
    </lineage>
</organism>
<keyword evidence="3" id="KW-1185">Reference proteome</keyword>
<sequence length="50" mass="5740">MLRNLPLFLVYFLVICPLAAILQLARFRRQRARRNATTFWITSRSGGAGC</sequence>
<keyword evidence="1" id="KW-1133">Transmembrane helix</keyword>
<name>A0ABS4PZ27_9PSEU</name>
<dbReference type="EMBL" id="JAGGMS010000001">
    <property type="protein sequence ID" value="MBP2183821.1"/>
    <property type="molecule type" value="Genomic_DNA"/>
</dbReference>
<comment type="caution">
    <text evidence="2">The sequence shown here is derived from an EMBL/GenBank/DDBJ whole genome shotgun (WGS) entry which is preliminary data.</text>
</comment>
<protein>
    <submittedName>
        <fullName evidence="2">Uncharacterized protein</fullName>
    </submittedName>
</protein>
<proteinExistence type="predicted"/>
<keyword evidence="1" id="KW-0472">Membrane</keyword>
<reference evidence="2 3" key="1">
    <citation type="submission" date="2021-03" db="EMBL/GenBank/DDBJ databases">
        <title>Sequencing the genomes of 1000 actinobacteria strains.</title>
        <authorList>
            <person name="Klenk H.-P."/>
        </authorList>
    </citation>
    <scope>NUCLEOTIDE SEQUENCE [LARGE SCALE GENOMIC DNA]</scope>
    <source>
        <strain evidence="2 3">DSM 45510</strain>
    </source>
</reference>
<gene>
    <name evidence="2" type="ORF">JOM49_005347</name>
</gene>
<feature type="transmembrane region" description="Helical" evidence="1">
    <location>
        <begin position="6"/>
        <end position="25"/>
    </location>
</feature>
<evidence type="ECO:0000313" key="2">
    <source>
        <dbReference type="EMBL" id="MBP2183821.1"/>
    </source>
</evidence>
<evidence type="ECO:0000313" key="3">
    <source>
        <dbReference type="Proteomes" id="UP000741013"/>
    </source>
</evidence>
<accession>A0ABS4PZ27</accession>
<keyword evidence="1" id="KW-0812">Transmembrane</keyword>
<dbReference type="Proteomes" id="UP000741013">
    <property type="component" value="Unassembled WGS sequence"/>
</dbReference>